<gene>
    <name evidence="1" type="ORF">BSTOLATCC_MIC39683</name>
</gene>
<protein>
    <submittedName>
        <fullName evidence="1">Uncharacterized protein</fullName>
    </submittedName>
</protein>
<accession>A0AAU9JI16</accession>
<dbReference type="AlphaFoldDB" id="A0AAU9JI16"/>
<dbReference type="Proteomes" id="UP001162131">
    <property type="component" value="Unassembled WGS sequence"/>
</dbReference>
<comment type="caution">
    <text evidence="1">The sequence shown here is derived from an EMBL/GenBank/DDBJ whole genome shotgun (WGS) entry which is preliminary data.</text>
</comment>
<reference evidence="1" key="1">
    <citation type="submission" date="2021-09" db="EMBL/GenBank/DDBJ databases">
        <authorList>
            <consortium name="AG Swart"/>
            <person name="Singh M."/>
            <person name="Singh A."/>
            <person name="Seah K."/>
            <person name="Emmerich C."/>
        </authorList>
    </citation>
    <scope>NUCLEOTIDE SEQUENCE</scope>
    <source>
        <strain evidence="1">ATCC30299</strain>
    </source>
</reference>
<proteinExistence type="predicted"/>
<organism evidence="1 2">
    <name type="scientific">Blepharisma stoltei</name>
    <dbReference type="NCBI Taxonomy" id="1481888"/>
    <lineage>
        <taxon>Eukaryota</taxon>
        <taxon>Sar</taxon>
        <taxon>Alveolata</taxon>
        <taxon>Ciliophora</taxon>
        <taxon>Postciliodesmatophora</taxon>
        <taxon>Heterotrichea</taxon>
        <taxon>Heterotrichida</taxon>
        <taxon>Blepharismidae</taxon>
        <taxon>Blepharisma</taxon>
    </lineage>
</organism>
<sequence length="382" mass="44342">MKPQGSRLNISNSSSSNYGNRQAMLYSSGTYESLGSLNGFDSQKKACPGDFCNYIVINKDINYKEEIDYDELLRKVKKAYSSEGDKETTSIKLGIAVDYMIKEMDKMRCKTEKRVVPYKYLILGRQLLQRSNISLNPKGLKGIDFSELFHPLSNRGPDVEKLQLRNFAMKFPFKYYQSVKVCERCYQVYCLLILSQKIQLKNDIMKSQKSFERSIHSFPTDYSQKDLSRSTIKSFRTPNPKLELKEIVESPIGPINANNIDDLLADMNHALVDMEVKSFDYKKEAKEIFGSMTESRKKLIQIKVAEEKKKQKPLIHPQAIEDIKIQDDLTLNFIPAANMQRMTMKTKEEKADIAWARYNAMIEMERIKKKKRAKSHRIRIRC</sequence>
<dbReference type="EMBL" id="CAJZBQ010000039">
    <property type="protein sequence ID" value="CAG9325900.1"/>
    <property type="molecule type" value="Genomic_DNA"/>
</dbReference>
<evidence type="ECO:0000313" key="2">
    <source>
        <dbReference type="Proteomes" id="UP001162131"/>
    </source>
</evidence>
<name>A0AAU9JI16_9CILI</name>
<keyword evidence="2" id="KW-1185">Reference proteome</keyword>
<evidence type="ECO:0000313" key="1">
    <source>
        <dbReference type="EMBL" id="CAG9325900.1"/>
    </source>
</evidence>